<evidence type="ECO:0000313" key="2">
    <source>
        <dbReference type="Proteomes" id="UP000692954"/>
    </source>
</evidence>
<comment type="caution">
    <text evidence="1">The sequence shown here is derived from an EMBL/GenBank/DDBJ whole genome shotgun (WGS) entry which is preliminary data.</text>
</comment>
<sequence>MLYSKLNSKCPTIKIHQMLHHALINPVNHLKKINLIIEILLLRTLLIDLKLQELIISILQKREEINKATTELFGQNLNTNKGDSLWIQSPIISSYKQINQYDQIKYSLEQ</sequence>
<dbReference type="AlphaFoldDB" id="A0A8S1PBH2"/>
<dbReference type="EMBL" id="CAJJDN010000073">
    <property type="protein sequence ID" value="CAD8100073.1"/>
    <property type="molecule type" value="Genomic_DNA"/>
</dbReference>
<evidence type="ECO:0000313" key="1">
    <source>
        <dbReference type="EMBL" id="CAD8100073.1"/>
    </source>
</evidence>
<protein>
    <submittedName>
        <fullName evidence="1">Uncharacterized protein</fullName>
    </submittedName>
</protein>
<name>A0A8S1PBH2_9CILI</name>
<gene>
    <name evidence="1" type="ORF">PSON_ATCC_30995.1.T0730054</name>
</gene>
<keyword evidence="2" id="KW-1185">Reference proteome</keyword>
<dbReference type="Proteomes" id="UP000692954">
    <property type="component" value="Unassembled WGS sequence"/>
</dbReference>
<organism evidence="1 2">
    <name type="scientific">Paramecium sonneborni</name>
    <dbReference type="NCBI Taxonomy" id="65129"/>
    <lineage>
        <taxon>Eukaryota</taxon>
        <taxon>Sar</taxon>
        <taxon>Alveolata</taxon>
        <taxon>Ciliophora</taxon>
        <taxon>Intramacronucleata</taxon>
        <taxon>Oligohymenophorea</taxon>
        <taxon>Peniculida</taxon>
        <taxon>Parameciidae</taxon>
        <taxon>Paramecium</taxon>
    </lineage>
</organism>
<reference evidence="1" key="1">
    <citation type="submission" date="2021-01" db="EMBL/GenBank/DDBJ databases">
        <authorList>
            <consortium name="Genoscope - CEA"/>
            <person name="William W."/>
        </authorList>
    </citation>
    <scope>NUCLEOTIDE SEQUENCE</scope>
</reference>
<proteinExistence type="predicted"/>
<accession>A0A8S1PBH2</accession>